<keyword evidence="3" id="KW-1185">Reference proteome</keyword>
<dbReference type="OrthoDB" id="534258at2759"/>
<dbReference type="EMBL" id="LHPG02000007">
    <property type="protein sequence ID" value="PRW57481.1"/>
    <property type="molecule type" value="Genomic_DNA"/>
</dbReference>
<evidence type="ECO:0000256" key="1">
    <source>
        <dbReference type="SAM" id="MobiDB-lite"/>
    </source>
</evidence>
<protein>
    <submittedName>
        <fullName evidence="2">Myo-inositol proton symporter (MIT)</fullName>
    </submittedName>
</protein>
<accession>A0A2P6TTU0</accession>
<dbReference type="AlphaFoldDB" id="A0A2P6TTU0"/>
<dbReference type="Gene3D" id="3.10.450.50">
    <property type="match status" value="1"/>
</dbReference>
<reference evidence="2 3" key="1">
    <citation type="journal article" date="2018" name="Plant J.">
        <title>Genome sequences of Chlorella sorokiniana UTEX 1602 and Micractinium conductrix SAG 241.80: implications to maltose excretion by a green alga.</title>
        <authorList>
            <person name="Arriola M.B."/>
            <person name="Velmurugan N."/>
            <person name="Zhang Y."/>
            <person name="Plunkett M.H."/>
            <person name="Hondzo H."/>
            <person name="Barney B.M."/>
        </authorList>
    </citation>
    <scope>NUCLEOTIDE SEQUENCE [LARGE SCALE GENOMIC DNA]</scope>
    <source>
        <strain evidence="3">UTEX 1602</strain>
    </source>
</reference>
<sequence length="244" mass="26241">MSGALACRPLARQATWSRDRSDGVPAASAPGASRRSSGGSVPGERAAVGAGRGRRPLRVQAFSLLKNLNVPKPRWLPDLGRPKRAAVLDEFFNISDGATRPTISREVYEQLLAPDFRFTDQSREGQDLVHQYFRADFIELMCACVGPALPDFSWSAATDGDVDRDGYCIVEVQISAHHTGAPFALPGLPEVAPSGRRVAMEPEFLRLRVEGEQIKEIVVLPSKAGAGPLALYRALAGEPPAAQA</sequence>
<comment type="caution">
    <text evidence="2">The sequence shown here is derived from an EMBL/GenBank/DDBJ whole genome shotgun (WGS) entry which is preliminary data.</text>
</comment>
<evidence type="ECO:0000313" key="2">
    <source>
        <dbReference type="EMBL" id="PRW57481.1"/>
    </source>
</evidence>
<evidence type="ECO:0000313" key="3">
    <source>
        <dbReference type="Proteomes" id="UP000239899"/>
    </source>
</evidence>
<feature type="region of interest" description="Disordered" evidence="1">
    <location>
        <begin position="1"/>
        <end position="52"/>
    </location>
</feature>
<proteinExistence type="predicted"/>
<gene>
    <name evidence="2" type="ORF">C2E21_4156</name>
</gene>
<feature type="compositionally biased region" description="Low complexity" evidence="1">
    <location>
        <begin position="23"/>
        <end position="49"/>
    </location>
</feature>
<dbReference type="Proteomes" id="UP000239899">
    <property type="component" value="Unassembled WGS sequence"/>
</dbReference>
<name>A0A2P6TTU0_CHLSO</name>
<organism evidence="2 3">
    <name type="scientific">Chlorella sorokiniana</name>
    <name type="common">Freshwater green alga</name>
    <dbReference type="NCBI Taxonomy" id="3076"/>
    <lineage>
        <taxon>Eukaryota</taxon>
        <taxon>Viridiplantae</taxon>
        <taxon>Chlorophyta</taxon>
        <taxon>core chlorophytes</taxon>
        <taxon>Trebouxiophyceae</taxon>
        <taxon>Chlorellales</taxon>
        <taxon>Chlorellaceae</taxon>
        <taxon>Chlorella clade</taxon>
        <taxon>Chlorella</taxon>
    </lineage>
</organism>